<name>A0A0G0VX49_9BACT</name>
<keyword evidence="5" id="KW-0411">Iron-sulfur</keyword>
<evidence type="ECO:0000313" key="6">
    <source>
        <dbReference type="EMBL" id="KKS04262.1"/>
    </source>
</evidence>
<evidence type="ECO:0000256" key="5">
    <source>
        <dbReference type="ARBA" id="ARBA00023014"/>
    </source>
</evidence>
<keyword evidence="2" id="KW-0479">Metal-binding</keyword>
<dbReference type="PANTHER" id="PTHR36923:SF3">
    <property type="entry name" value="FERREDOXIN"/>
    <property type="match status" value="1"/>
</dbReference>
<dbReference type="EMBL" id="LCBC01000008">
    <property type="protein sequence ID" value="KKS04262.1"/>
    <property type="molecule type" value="Genomic_DNA"/>
</dbReference>
<reference evidence="6 7" key="1">
    <citation type="journal article" date="2015" name="Nature">
        <title>rRNA introns, odd ribosomes, and small enigmatic genomes across a large radiation of phyla.</title>
        <authorList>
            <person name="Brown C.T."/>
            <person name="Hug L.A."/>
            <person name="Thomas B.C."/>
            <person name="Sharon I."/>
            <person name="Castelle C.J."/>
            <person name="Singh A."/>
            <person name="Wilkins M.J."/>
            <person name="Williams K.H."/>
            <person name="Banfield J.F."/>
        </authorList>
    </citation>
    <scope>NUCLEOTIDE SEQUENCE [LARGE SCALE GENOMIC DNA]</scope>
</reference>
<dbReference type="Proteomes" id="UP000034493">
    <property type="component" value="Unassembled WGS sequence"/>
</dbReference>
<evidence type="ECO:0000313" key="7">
    <source>
        <dbReference type="Proteomes" id="UP000034493"/>
    </source>
</evidence>
<evidence type="ECO:0008006" key="8">
    <source>
        <dbReference type="Google" id="ProtNLM"/>
    </source>
</evidence>
<accession>A0A0G0VX49</accession>
<dbReference type="Pfam" id="PF13370">
    <property type="entry name" value="Fer4_13"/>
    <property type="match status" value="1"/>
</dbReference>
<evidence type="ECO:0000256" key="2">
    <source>
        <dbReference type="ARBA" id="ARBA00022723"/>
    </source>
</evidence>
<sequence length="85" mass="9130">MVNNQSSTQSNQTKKYRIKVDRNLCIGAASCVALAMKTFALDSENKAVVLDEAGDPPESIKLAAESCPTKAIILENIGTGEQEYP</sequence>
<dbReference type="GO" id="GO:0051536">
    <property type="term" value="F:iron-sulfur cluster binding"/>
    <property type="evidence" value="ECO:0007669"/>
    <property type="project" value="UniProtKB-KW"/>
</dbReference>
<protein>
    <recommendedName>
        <fullName evidence="8">Ferredoxin</fullName>
    </recommendedName>
</protein>
<proteinExistence type="predicted"/>
<organism evidence="6 7">
    <name type="scientific">Candidatus Curtissbacteria bacterium GW2011_GWA2_41_24</name>
    <dbReference type="NCBI Taxonomy" id="1618411"/>
    <lineage>
        <taxon>Bacteria</taxon>
        <taxon>Candidatus Curtissiibacteriota</taxon>
    </lineage>
</organism>
<dbReference type="InterPro" id="IPR051269">
    <property type="entry name" value="Fe-S_cluster_ET"/>
</dbReference>
<dbReference type="PANTHER" id="PTHR36923">
    <property type="entry name" value="FERREDOXIN"/>
    <property type="match status" value="1"/>
</dbReference>
<comment type="caution">
    <text evidence="6">The sequence shown here is derived from an EMBL/GenBank/DDBJ whole genome shotgun (WGS) entry which is preliminary data.</text>
</comment>
<gene>
    <name evidence="6" type="ORF">UU56_C0008G0069</name>
</gene>
<dbReference type="AlphaFoldDB" id="A0A0G0VX49"/>
<dbReference type="SUPFAM" id="SSF54862">
    <property type="entry name" value="4Fe-4S ferredoxins"/>
    <property type="match status" value="1"/>
</dbReference>
<keyword evidence="3" id="KW-0249">Electron transport</keyword>
<evidence type="ECO:0000256" key="1">
    <source>
        <dbReference type="ARBA" id="ARBA00022448"/>
    </source>
</evidence>
<dbReference type="Gene3D" id="3.30.70.20">
    <property type="match status" value="1"/>
</dbReference>
<evidence type="ECO:0000256" key="4">
    <source>
        <dbReference type="ARBA" id="ARBA00023004"/>
    </source>
</evidence>
<keyword evidence="1" id="KW-0813">Transport</keyword>
<evidence type="ECO:0000256" key="3">
    <source>
        <dbReference type="ARBA" id="ARBA00022982"/>
    </source>
</evidence>
<dbReference type="GO" id="GO:0046872">
    <property type="term" value="F:metal ion binding"/>
    <property type="evidence" value="ECO:0007669"/>
    <property type="project" value="UniProtKB-KW"/>
</dbReference>
<keyword evidence="4" id="KW-0408">Iron</keyword>